<protein>
    <submittedName>
        <fullName evidence="1">Uncharacterized protein</fullName>
    </submittedName>
</protein>
<evidence type="ECO:0000313" key="2">
    <source>
        <dbReference type="Proteomes" id="UP001055811"/>
    </source>
</evidence>
<organism evidence="1 2">
    <name type="scientific">Cichorium intybus</name>
    <name type="common">Chicory</name>
    <dbReference type="NCBI Taxonomy" id="13427"/>
    <lineage>
        <taxon>Eukaryota</taxon>
        <taxon>Viridiplantae</taxon>
        <taxon>Streptophyta</taxon>
        <taxon>Embryophyta</taxon>
        <taxon>Tracheophyta</taxon>
        <taxon>Spermatophyta</taxon>
        <taxon>Magnoliopsida</taxon>
        <taxon>eudicotyledons</taxon>
        <taxon>Gunneridae</taxon>
        <taxon>Pentapetalae</taxon>
        <taxon>asterids</taxon>
        <taxon>campanulids</taxon>
        <taxon>Asterales</taxon>
        <taxon>Asteraceae</taxon>
        <taxon>Cichorioideae</taxon>
        <taxon>Cichorieae</taxon>
        <taxon>Cichoriinae</taxon>
        <taxon>Cichorium</taxon>
    </lineage>
</organism>
<dbReference type="EMBL" id="CM042014">
    <property type="protein sequence ID" value="KAI3724300.1"/>
    <property type="molecule type" value="Genomic_DNA"/>
</dbReference>
<keyword evidence="2" id="KW-1185">Reference proteome</keyword>
<reference evidence="2" key="1">
    <citation type="journal article" date="2022" name="Mol. Ecol. Resour.">
        <title>The genomes of chicory, endive, great burdock and yacon provide insights into Asteraceae palaeo-polyploidization history and plant inulin production.</title>
        <authorList>
            <person name="Fan W."/>
            <person name="Wang S."/>
            <person name="Wang H."/>
            <person name="Wang A."/>
            <person name="Jiang F."/>
            <person name="Liu H."/>
            <person name="Zhao H."/>
            <person name="Xu D."/>
            <person name="Zhang Y."/>
        </authorList>
    </citation>
    <scope>NUCLEOTIDE SEQUENCE [LARGE SCALE GENOMIC DNA]</scope>
    <source>
        <strain evidence="2">cv. Punajuju</strain>
    </source>
</reference>
<sequence>MSAKPPIRRLLHPWLQCPDYVSPEAKERFEQRLQELRRRRIEAAPMMNWTLAQNVGLNTLLEPLFVQESVQDSFVEFECRGFSKVFHVNKPVYRELVLEFLNAFQLDKIQMA</sequence>
<name>A0ACB9BQR4_CICIN</name>
<proteinExistence type="predicted"/>
<comment type="caution">
    <text evidence="1">The sequence shown here is derived from an EMBL/GenBank/DDBJ whole genome shotgun (WGS) entry which is preliminary data.</text>
</comment>
<reference evidence="1 2" key="2">
    <citation type="journal article" date="2022" name="Mol. Ecol. Resour.">
        <title>The genomes of chicory, endive, great burdock and yacon provide insights into Asteraceae paleo-polyploidization history and plant inulin production.</title>
        <authorList>
            <person name="Fan W."/>
            <person name="Wang S."/>
            <person name="Wang H."/>
            <person name="Wang A."/>
            <person name="Jiang F."/>
            <person name="Liu H."/>
            <person name="Zhao H."/>
            <person name="Xu D."/>
            <person name="Zhang Y."/>
        </authorList>
    </citation>
    <scope>NUCLEOTIDE SEQUENCE [LARGE SCALE GENOMIC DNA]</scope>
    <source>
        <strain evidence="2">cv. Punajuju</strain>
        <tissue evidence="1">Leaves</tissue>
    </source>
</reference>
<evidence type="ECO:0000313" key="1">
    <source>
        <dbReference type="EMBL" id="KAI3724300.1"/>
    </source>
</evidence>
<dbReference type="Proteomes" id="UP001055811">
    <property type="component" value="Linkage Group LG06"/>
</dbReference>
<gene>
    <name evidence="1" type="ORF">L2E82_36072</name>
</gene>
<accession>A0ACB9BQR4</accession>